<evidence type="ECO:0000256" key="1">
    <source>
        <dbReference type="SAM" id="MobiDB-lite"/>
    </source>
</evidence>
<dbReference type="KEGG" id="bpz:BP1026B_II0855"/>
<evidence type="ECO:0000313" key="3">
    <source>
        <dbReference type="Proteomes" id="UP000010087"/>
    </source>
</evidence>
<proteinExistence type="predicted"/>
<dbReference type="AlphaFoldDB" id="A0A0H3HWA0"/>
<name>A0A0H3HWA0_BURP2</name>
<dbReference type="EMBL" id="CP002834">
    <property type="protein sequence ID" value="AFI69110.1"/>
    <property type="molecule type" value="Genomic_DNA"/>
</dbReference>
<feature type="region of interest" description="Disordered" evidence="1">
    <location>
        <begin position="1"/>
        <end position="62"/>
    </location>
</feature>
<organism evidence="2 3">
    <name type="scientific">Burkholderia pseudomallei (strain 1026b)</name>
    <dbReference type="NCBI Taxonomy" id="884204"/>
    <lineage>
        <taxon>Bacteria</taxon>
        <taxon>Pseudomonadati</taxon>
        <taxon>Pseudomonadota</taxon>
        <taxon>Betaproteobacteria</taxon>
        <taxon>Burkholderiales</taxon>
        <taxon>Burkholderiaceae</taxon>
        <taxon>Burkholderia</taxon>
        <taxon>pseudomallei group</taxon>
    </lineage>
</organism>
<dbReference type="Proteomes" id="UP000010087">
    <property type="component" value="Chromosome 2"/>
</dbReference>
<gene>
    <name evidence="2" type="ordered locus">BP1026B_II0855</name>
</gene>
<accession>A0A0H3HWA0</accession>
<reference evidence="2 3" key="1">
    <citation type="journal article" date="2012" name="PLoS ONE">
        <title>Evolution of Burkholderia pseudomallei in recurrent melioidosis.</title>
        <authorList>
            <person name="Hayden H.S."/>
            <person name="Lim R."/>
            <person name="Brittnacher M.J."/>
            <person name="Sims E.H."/>
            <person name="Ramage E.R."/>
            <person name="Fong C."/>
            <person name="Wu Z."/>
            <person name="Crist E."/>
            <person name="Chang J."/>
            <person name="Zhou Y."/>
            <person name="Radey M."/>
            <person name="Rohmer L."/>
            <person name="Haugen E."/>
            <person name="Gillett W."/>
            <person name="Wuthiekanun V."/>
            <person name="Peacock S.J."/>
            <person name="Kaul R."/>
            <person name="Miller S.I."/>
            <person name="Manoil C."/>
            <person name="Jacobs M.A."/>
        </authorList>
    </citation>
    <scope>NUCLEOTIDE SEQUENCE [LARGE SCALE GENOMIC DNA]</scope>
    <source>
        <strain evidence="2 3">1026b</strain>
    </source>
</reference>
<sequence>MNSSVEQNGPDAADDRYGRVRRPVVAPMRAPATRRDRRSAPGADARRRPARMSAPRDSPHRLRLEPRGFSFIRRIPRRAAIARGRGADARRSLHIAFFMRAPSVQPAGLRSCSRLGRRRAGLAGLPNLKKEWPTRRSGHRPIGTGCAALGIRFGALVTRLSERQAHTP</sequence>
<evidence type="ECO:0000313" key="2">
    <source>
        <dbReference type="EMBL" id="AFI69110.1"/>
    </source>
</evidence>
<protein>
    <submittedName>
        <fullName evidence="2">Uncharacterized protein</fullName>
    </submittedName>
</protein>